<dbReference type="Gene3D" id="3.10.450.50">
    <property type="match status" value="1"/>
</dbReference>
<dbReference type="SUPFAM" id="SSF54427">
    <property type="entry name" value="NTF2-like"/>
    <property type="match status" value="1"/>
</dbReference>
<proteinExistence type="predicted"/>
<evidence type="ECO:0000259" key="1">
    <source>
        <dbReference type="Pfam" id="PF13577"/>
    </source>
</evidence>
<keyword evidence="3" id="KW-1185">Reference proteome</keyword>
<dbReference type="Proteomes" id="UP000027341">
    <property type="component" value="Unassembled WGS sequence"/>
</dbReference>
<protein>
    <recommendedName>
        <fullName evidence="1">SnoaL-like domain-containing protein</fullName>
    </recommendedName>
</protein>
<evidence type="ECO:0000313" key="3">
    <source>
        <dbReference type="Proteomes" id="UP000027341"/>
    </source>
</evidence>
<dbReference type="AlphaFoldDB" id="A0A066ZRU6"/>
<comment type="caution">
    <text evidence="2">The sequence shown here is derived from an EMBL/GenBank/DDBJ whole genome shotgun (WGS) entry which is preliminary data.</text>
</comment>
<accession>A0A066ZRU6</accession>
<dbReference type="STRING" id="28885.EI16_07780"/>
<feature type="domain" description="SnoaL-like" evidence="1">
    <location>
        <begin position="7"/>
        <end position="82"/>
    </location>
</feature>
<dbReference type="InterPro" id="IPR037401">
    <property type="entry name" value="SnoaL-like"/>
</dbReference>
<evidence type="ECO:0000313" key="2">
    <source>
        <dbReference type="EMBL" id="KDN96177.1"/>
    </source>
</evidence>
<dbReference type="RefSeq" id="WP_029911788.1">
    <property type="nucleotide sequence ID" value="NZ_AP020335.1"/>
</dbReference>
<reference evidence="2 3" key="1">
    <citation type="submission" date="2014-04" db="EMBL/GenBank/DDBJ databases">
        <title>Draft genome sequence of Hydrogenovibrio marinus MH-110, a model organism for aerobic H2 metabolism.</title>
        <authorList>
            <person name="Cha H.J."/>
            <person name="Jo B.H."/>
            <person name="Hwang B.H."/>
        </authorList>
    </citation>
    <scope>NUCLEOTIDE SEQUENCE [LARGE SCALE GENOMIC DNA]</scope>
    <source>
        <strain evidence="2 3">MH-110</strain>
    </source>
</reference>
<dbReference type="InterPro" id="IPR032710">
    <property type="entry name" value="NTF2-like_dom_sf"/>
</dbReference>
<gene>
    <name evidence="2" type="ORF">EI16_07780</name>
</gene>
<dbReference type="Pfam" id="PF13577">
    <property type="entry name" value="SnoaL_4"/>
    <property type="match status" value="1"/>
</dbReference>
<sequence>MPQQETLDLIEKYIQSSNNNDIETFSSCFKEDATVLDEGQKLQGKQAIIEWFLRNKQRYQHQTKPLNIEVSNKEALLTASVNGKFEGSPITLKYRIKLESGLIQDLRIA</sequence>
<dbReference type="EMBL" id="JMIU01000001">
    <property type="protein sequence ID" value="KDN96177.1"/>
    <property type="molecule type" value="Genomic_DNA"/>
</dbReference>
<organism evidence="2 3">
    <name type="scientific">Hydrogenovibrio marinus</name>
    <dbReference type="NCBI Taxonomy" id="28885"/>
    <lineage>
        <taxon>Bacteria</taxon>
        <taxon>Pseudomonadati</taxon>
        <taxon>Pseudomonadota</taxon>
        <taxon>Gammaproteobacteria</taxon>
        <taxon>Thiotrichales</taxon>
        <taxon>Piscirickettsiaceae</taxon>
        <taxon>Hydrogenovibrio</taxon>
    </lineage>
</organism>
<name>A0A066ZRU6_HYDMR</name>